<sequence length="63" mass="7279">MLDKTDKQRVEEMATKSYQPSYYKSENETEKGIAVTHEQVSDTLTEGTIENKNEAKLIKKKDK</sequence>
<dbReference type="InterPro" id="IPR025100">
    <property type="entry name" value="DUF4025"/>
</dbReference>
<feature type="region of interest" description="Disordered" evidence="1">
    <location>
        <begin position="1"/>
        <end position="30"/>
    </location>
</feature>
<evidence type="ECO:0000313" key="2">
    <source>
        <dbReference type="EMBL" id="GAE29892.1"/>
    </source>
</evidence>
<dbReference type="STRING" id="1236971.JCM9152_1279"/>
<comment type="caution">
    <text evidence="2">The sequence shown here is derived from an EMBL/GenBank/DDBJ whole genome shotgun (WGS) entry which is preliminary data.</text>
</comment>
<dbReference type="EMBL" id="BAUU01000007">
    <property type="protein sequence ID" value="GAE29892.1"/>
    <property type="molecule type" value="Genomic_DNA"/>
</dbReference>
<dbReference type="OrthoDB" id="2476089at2"/>
<dbReference type="AlphaFoldDB" id="W4QD67"/>
<protein>
    <recommendedName>
        <fullName evidence="4">DUF4025 domain-containing protein</fullName>
    </recommendedName>
</protein>
<evidence type="ECO:0000256" key="1">
    <source>
        <dbReference type="SAM" id="MobiDB-lite"/>
    </source>
</evidence>
<reference evidence="2" key="1">
    <citation type="journal article" date="2014" name="Genome Announc.">
        <title>Draft Genome Sequences of Three Alkaliphilic Bacillus Strains, Bacillus wakoensis JCM 9140T, Bacillus akibai JCM 9157T, and Bacillus hemicellulosilyticus JCM 9152T.</title>
        <authorList>
            <person name="Yuki M."/>
            <person name="Oshima K."/>
            <person name="Suda W."/>
            <person name="Oshida Y."/>
            <person name="Kitamura K."/>
            <person name="Iida T."/>
            <person name="Hattori M."/>
            <person name="Ohkuma M."/>
        </authorList>
    </citation>
    <scope>NUCLEOTIDE SEQUENCE [LARGE SCALE GENOMIC DNA]</scope>
    <source>
        <strain evidence="2">JCM 9152</strain>
    </source>
</reference>
<organism evidence="2 3">
    <name type="scientific">Halalkalibacter hemicellulosilyticusJCM 9152</name>
    <dbReference type="NCBI Taxonomy" id="1236971"/>
    <lineage>
        <taxon>Bacteria</taxon>
        <taxon>Bacillati</taxon>
        <taxon>Bacillota</taxon>
        <taxon>Bacilli</taxon>
        <taxon>Bacillales</taxon>
        <taxon>Bacillaceae</taxon>
        <taxon>Halalkalibacter</taxon>
    </lineage>
</organism>
<name>W4QD67_9BACI</name>
<evidence type="ECO:0000313" key="3">
    <source>
        <dbReference type="Proteomes" id="UP000018895"/>
    </source>
</evidence>
<keyword evidence="3" id="KW-1185">Reference proteome</keyword>
<dbReference type="Pfam" id="PF13217">
    <property type="entry name" value="DUF4025"/>
    <property type="match status" value="1"/>
</dbReference>
<dbReference type="Proteomes" id="UP000018895">
    <property type="component" value="Unassembled WGS sequence"/>
</dbReference>
<proteinExistence type="predicted"/>
<accession>W4QD67</accession>
<gene>
    <name evidence="2" type="ORF">JCM9152_1279</name>
</gene>
<feature type="compositionally biased region" description="Basic and acidic residues" evidence="1">
    <location>
        <begin position="1"/>
        <end position="14"/>
    </location>
</feature>
<evidence type="ECO:0008006" key="4">
    <source>
        <dbReference type="Google" id="ProtNLM"/>
    </source>
</evidence>